<dbReference type="EMBL" id="MDVB01000055">
    <property type="protein sequence ID" value="PIT16267.1"/>
    <property type="molecule type" value="Genomic_DNA"/>
</dbReference>
<dbReference type="Proteomes" id="UP000231293">
    <property type="component" value="Unassembled WGS sequence"/>
</dbReference>
<evidence type="ECO:0000313" key="1">
    <source>
        <dbReference type="EMBL" id="PIT16267.1"/>
    </source>
</evidence>
<keyword evidence="1" id="KW-0449">Lipoprotein</keyword>
<proteinExistence type="predicted"/>
<dbReference type="NCBIfam" id="TIGR03352">
    <property type="entry name" value="VI_chp_3"/>
    <property type="match status" value="1"/>
</dbReference>
<dbReference type="PROSITE" id="PS51257">
    <property type="entry name" value="PROKAR_LIPOPROTEIN"/>
    <property type="match status" value="1"/>
</dbReference>
<dbReference type="Gene3D" id="2.60.40.4150">
    <property type="entry name" value="Type VI secretion system, lipoprotein SciN"/>
    <property type="match status" value="1"/>
</dbReference>
<dbReference type="AlphaFoldDB" id="A0A2N9WUJ3"/>
<dbReference type="PANTHER" id="PTHR37625">
    <property type="entry name" value="OUTER MEMBRANE LIPOPROTEIN-RELATED"/>
    <property type="match status" value="1"/>
</dbReference>
<organism evidence="1 2">
    <name type="scientific">Snodgrassella alvi</name>
    <dbReference type="NCBI Taxonomy" id="1196083"/>
    <lineage>
        <taxon>Bacteria</taxon>
        <taxon>Pseudomonadati</taxon>
        <taxon>Pseudomonadota</taxon>
        <taxon>Betaproteobacteria</taxon>
        <taxon>Neisseriales</taxon>
        <taxon>Neisseriaceae</taxon>
        <taxon>Snodgrassella</taxon>
    </lineage>
</organism>
<evidence type="ECO:0000313" key="2">
    <source>
        <dbReference type="Proteomes" id="UP000231293"/>
    </source>
</evidence>
<dbReference type="InterPro" id="IPR017734">
    <property type="entry name" value="T6SS_SciN"/>
</dbReference>
<dbReference type="RefSeq" id="WP_143557135.1">
    <property type="nucleotide sequence ID" value="NZ_MDVB01000055.1"/>
</dbReference>
<dbReference type="InterPro" id="IPR038706">
    <property type="entry name" value="Type_VI_SciN-like_sf"/>
</dbReference>
<reference evidence="1 2" key="1">
    <citation type="journal article" date="2017" name="MBio">
        <title>Type VI secretion-mediated competition in the bee gut microbiome.</title>
        <authorList>
            <person name="Steele M.I."/>
            <person name="Kwong W.K."/>
            <person name="Powell J.E."/>
            <person name="Whiteley M."/>
            <person name="Moran N.A."/>
        </authorList>
    </citation>
    <scope>NUCLEOTIDE SEQUENCE [LARGE SCALE GENOMIC DNA]</scope>
    <source>
        <strain evidence="1 2">App2-2</strain>
    </source>
</reference>
<accession>A0A2N9WUJ3</accession>
<dbReference type="PANTHER" id="PTHR37625:SF4">
    <property type="entry name" value="OUTER MEMBRANE LIPOPROTEIN"/>
    <property type="match status" value="1"/>
</dbReference>
<comment type="caution">
    <text evidence="1">The sequence shown here is derived from an EMBL/GenBank/DDBJ whole genome shotgun (WGS) entry which is preliminary data.</text>
</comment>
<dbReference type="Pfam" id="PF12790">
    <property type="entry name" value="T6SS-SciN"/>
    <property type="match status" value="1"/>
</dbReference>
<protein>
    <submittedName>
        <fullName evidence="1">Type VI secretion system-associated lipoprotein</fullName>
    </submittedName>
</protein>
<sequence length="178" mass="20414">MNRTYQRNRELCRIASLFVTCALLMGIVGCRSVQDVKEQTRLDLHIEAADNVNPDEKGRAAPIQVRIYELKNDNAFTSADFYSLQDNDKAVLGNDLLVSDEFILRPGEVRIIRRKTNPETAVIGVLAGYRGLARSQWRETYRLAEAPYASWYREWWPLKKAKLDINIGQRAIVVTELD</sequence>
<name>A0A2N9WUJ3_9NEIS</name>
<gene>
    <name evidence="1" type="ORF">BGI32_04905</name>
</gene>